<dbReference type="InterPro" id="IPR029044">
    <property type="entry name" value="Nucleotide-diphossugar_trans"/>
</dbReference>
<evidence type="ECO:0000313" key="2">
    <source>
        <dbReference type="EMBL" id="ETK01211.1"/>
    </source>
</evidence>
<accession>W2C447</accession>
<dbReference type="Gene3D" id="3.90.550.10">
    <property type="entry name" value="Spore Coat Polysaccharide Biosynthesis Protein SpsA, Chain A"/>
    <property type="match status" value="1"/>
</dbReference>
<dbReference type="Pfam" id="PF00535">
    <property type="entry name" value="Glycos_transf_2"/>
    <property type="match status" value="1"/>
</dbReference>
<dbReference type="InterPro" id="IPR001173">
    <property type="entry name" value="Glyco_trans_2-like"/>
</dbReference>
<dbReference type="AlphaFoldDB" id="W2C447"/>
<proteinExistence type="predicted"/>
<reference evidence="2 3" key="1">
    <citation type="submission" date="2013-11" db="EMBL/GenBank/DDBJ databases">
        <title>Single cell genomics of uncultured Tannerella BU063 (oral taxon 286).</title>
        <authorList>
            <person name="Beall C.J."/>
            <person name="Campbell A.G."/>
            <person name="Griffen A.L."/>
            <person name="Podar M."/>
            <person name="Leys E.J."/>
        </authorList>
    </citation>
    <scope>NUCLEOTIDE SEQUENCE [LARGE SCALE GENOMIC DNA]</scope>
    <source>
        <strain evidence="2">Cell 2</strain>
    </source>
</reference>
<dbReference type="PANTHER" id="PTHR22916:SF3">
    <property type="entry name" value="UDP-GLCNAC:BETAGAL BETA-1,3-N-ACETYLGLUCOSAMINYLTRANSFERASE-LIKE PROTEIN 1"/>
    <property type="match status" value="1"/>
</dbReference>
<dbReference type="PANTHER" id="PTHR22916">
    <property type="entry name" value="GLYCOSYLTRANSFERASE"/>
    <property type="match status" value="1"/>
</dbReference>
<evidence type="ECO:0000259" key="1">
    <source>
        <dbReference type="Pfam" id="PF00535"/>
    </source>
</evidence>
<dbReference type="PATRIC" id="fig|1411148.3.peg.1787"/>
<dbReference type="GO" id="GO:0016758">
    <property type="term" value="F:hexosyltransferase activity"/>
    <property type="evidence" value="ECO:0007669"/>
    <property type="project" value="UniProtKB-ARBA"/>
</dbReference>
<protein>
    <submittedName>
        <fullName evidence="2">Glycosyl transferase family 2</fullName>
    </submittedName>
</protein>
<gene>
    <name evidence="2" type="ORF">N425_10975</name>
</gene>
<dbReference type="CDD" id="cd06433">
    <property type="entry name" value="GT_2_WfgS_like"/>
    <property type="match status" value="1"/>
</dbReference>
<dbReference type="EMBL" id="AYUF01000489">
    <property type="protein sequence ID" value="ETK01211.1"/>
    <property type="molecule type" value="Genomic_DNA"/>
</dbReference>
<feature type="domain" description="Glycosyltransferase 2-like" evidence="1">
    <location>
        <begin position="6"/>
        <end position="159"/>
    </location>
</feature>
<keyword evidence="2" id="KW-0808">Transferase</keyword>
<evidence type="ECO:0000313" key="3">
    <source>
        <dbReference type="Proteomes" id="UP000018837"/>
    </source>
</evidence>
<comment type="caution">
    <text evidence="2">The sequence shown here is derived from an EMBL/GenBank/DDBJ whole genome shotgun (WGS) entry which is preliminary data.</text>
</comment>
<organism evidence="2 3">
    <name type="scientific">Tannerella sp. oral taxon BU063 isolate Cell 2</name>
    <dbReference type="NCBI Taxonomy" id="1411148"/>
    <lineage>
        <taxon>Bacteria</taxon>
        <taxon>Pseudomonadati</taxon>
        <taxon>Bacteroidota</taxon>
        <taxon>Bacteroidia</taxon>
        <taxon>Bacteroidales</taxon>
        <taxon>Tannerellaceae</taxon>
        <taxon>Tannerella</taxon>
    </lineage>
</organism>
<dbReference type="SUPFAM" id="SSF53448">
    <property type="entry name" value="Nucleotide-diphospho-sugar transferases"/>
    <property type="match status" value="1"/>
</dbReference>
<sequence>MPLLFSIITVTYNARKALERTLQSVGVQTYGEMEYLVIDGGSTDGTMERIARWEAEMADECTRRGLEPMRCVTVSEPDRGLYDAMNKGLRRATGDYVWFLNAGDTFRSPETVERLADVAERNDRPDILYGETDVSDSEGRFIAERRLKAPETLTWRGFRTGMRVSHQAFVVKRSVAPTYDLQYRFSADFDWCIRCMKQSQRIVNSRMRLVNYEAEGMTTRNRKASLAERYRIMCRYYGALPTQMRHLWFATRFLWAKVSGNKA</sequence>
<dbReference type="Proteomes" id="UP000018837">
    <property type="component" value="Unassembled WGS sequence"/>
</dbReference>
<name>W2C447_9BACT</name>